<evidence type="ECO:0000256" key="4">
    <source>
        <dbReference type="HAMAP-Rule" id="MF_00923"/>
    </source>
</evidence>
<evidence type="ECO:0000256" key="1">
    <source>
        <dbReference type="ARBA" id="ARBA00022729"/>
    </source>
</evidence>
<comment type="subunit">
    <text evidence="4">Part of the Bam complex.</text>
</comment>
<organism evidence="6 7">
    <name type="scientific">Spiribacter pallidus</name>
    <dbReference type="NCBI Taxonomy" id="1987936"/>
    <lineage>
        <taxon>Bacteria</taxon>
        <taxon>Pseudomonadati</taxon>
        <taxon>Pseudomonadota</taxon>
        <taxon>Gammaproteobacteria</taxon>
        <taxon>Chromatiales</taxon>
        <taxon>Ectothiorhodospiraceae</taxon>
        <taxon>Spiribacter</taxon>
    </lineage>
</organism>
<protein>
    <recommendedName>
        <fullName evidence="4">Outer membrane protein assembly factor BamB</fullName>
    </recommendedName>
</protein>
<evidence type="ECO:0000313" key="6">
    <source>
        <dbReference type="EMBL" id="MEX0468998.1"/>
    </source>
</evidence>
<keyword evidence="4" id="KW-0564">Palmitate</keyword>
<dbReference type="PANTHER" id="PTHR34512:SF30">
    <property type="entry name" value="OUTER MEMBRANE PROTEIN ASSEMBLY FACTOR BAMB"/>
    <property type="match status" value="1"/>
</dbReference>
<sequence length="386" mass="40448">MKDRRVRVGLVLMSVLFLAGCSARGLLPADESVDIGLEAPQIEFESLFSMRIGQSQADGLRLRPVLADGALYAASVDGRVVALDPVSGETRWAQDLDVRVAGALGAGDGLLALGTASGEVIALERDGGAVRWRQSLSSEVLAPPAVGQASVVVRTADGHVFALDAVTGEQRWLYSRNVPALTLRGHSSPVLVNDGVVAGFDNGRLSALDLATGSAAWESTVAVPEGRTDLARMVDIDADPLVDRGDLFAGAYQGRVAGVALGSGEVAWARELSVTGGLAVDDERLYVTDAQGRVWALDRRNGASVWRAEKLRGLRLAAPSVAGEYLLVAASDGSINALDRRNGELVGRRTVGSAGITVKPLVADGRVYLQDLAGRLHAIGINDKDD</sequence>
<keyword evidence="7" id="KW-1185">Reference proteome</keyword>
<dbReference type="EMBL" id="JBAKFM010000002">
    <property type="protein sequence ID" value="MEX0468998.1"/>
    <property type="molecule type" value="Genomic_DNA"/>
</dbReference>
<dbReference type="PANTHER" id="PTHR34512">
    <property type="entry name" value="CELL SURFACE PROTEIN"/>
    <property type="match status" value="1"/>
</dbReference>
<gene>
    <name evidence="4 6" type="primary">bamB</name>
    <name evidence="6" type="ORF">V6X73_04585</name>
</gene>
<dbReference type="InterPro" id="IPR011047">
    <property type="entry name" value="Quinoprotein_ADH-like_sf"/>
</dbReference>
<evidence type="ECO:0000259" key="5">
    <source>
        <dbReference type="Pfam" id="PF13360"/>
    </source>
</evidence>
<dbReference type="InterPro" id="IPR002372">
    <property type="entry name" value="PQQ_rpt_dom"/>
</dbReference>
<reference evidence="6 7" key="1">
    <citation type="submission" date="2024-02" db="EMBL/GenBank/DDBJ databases">
        <title>New especies of Spiribacter isolated from saline water.</title>
        <authorList>
            <person name="Leon M.J."/>
            <person name="De La Haba R."/>
            <person name="Sanchez-Porro C."/>
            <person name="Ventosa A."/>
        </authorList>
    </citation>
    <scope>NUCLEOTIDE SEQUENCE [LARGE SCALE GENOMIC DNA]</scope>
    <source>
        <strain evidence="7">ag22IC6-390</strain>
    </source>
</reference>
<name>A0ABV3TCW5_9GAMM</name>
<keyword evidence="3 4" id="KW-0998">Cell outer membrane</keyword>
<dbReference type="Gene3D" id="2.130.10.10">
    <property type="entry name" value="YVTN repeat-like/Quinoprotein amine dehydrogenase"/>
    <property type="match status" value="1"/>
</dbReference>
<dbReference type="SMART" id="SM00564">
    <property type="entry name" value="PQQ"/>
    <property type="match status" value="7"/>
</dbReference>
<dbReference type="PROSITE" id="PS51257">
    <property type="entry name" value="PROKAR_LIPOPROTEIN"/>
    <property type="match status" value="1"/>
</dbReference>
<comment type="function">
    <text evidence="4">Part of the outer membrane protein assembly complex, which is involved in assembly and insertion of beta-barrel proteins into the outer membrane.</text>
</comment>
<dbReference type="SUPFAM" id="SSF50998">
    <property type="entry name" value="Quinoprotein alcohol dehydrogenase-like"/>
    <property type="match status" value="1"/>
</dbReference>
<evidence type="ECO:0000313" key="7">
    <source>
        <dbReference type="Proteomes" id="UP001556709"/>
    </source>
</evidence>
<dbReference type="NCBIfam" id="TIGR03300">
    <property type="entry name" value="assembly_YfgL"/>
    <property type="match status" value="1"/>
</dbReference>
<comment type="subcellular location">
    <subcellularLocation>
        <location evidence="4">Cell outer membrane</location>
        <topology evidence="4">Lipid-anchor</topology>
    </subcellularLocation>
</comment>
<dbReference type="Proteomes" id="UP001556709">
    <property type="component" value="Unassembled WGS sequence"/>
</dbReference>
<dbReference type="InterPro" id="IPR018391">
    <property type="entry name" value="PQQ_b-propeller_rpt"/>
</dbReference>
<keyword evidence="4" id="KW-0449">Lipoprotein</keyword>
<proteinExistence type="inferred from homology"/>
<evidence type="ECO:0000256" key="2">
    <source>
        <dbReference type="ARBA" id="ARBA00023136"/>
    </source>
</evidence>
<accession>A0ABV3TCW5</accession>
<dbReference type="Pfam" id="PF13360">
    <property type="entry name" value="PQQ_2"/>
    <property type="match status" value="1"/>
</dbReference>
<comment type="caution">
    <text evidence="6">The sequence shown here is derived from an EMBL/GenBank/DDBJ whole genome shotgun (WGS) entry which is preliminary data.</text>
</comment>
<dbReference type="InterPro" id="IPR017687">
    <property type="entry name" value="BamB"/>
</dbReference>
<evidence type="ECO:0000256" key="3">
    <source>
        <dbReference type="ARBA" id="ARBA00023237"/>
    </source>
</evidence>
<keyword evidence="1 4" id="KW-0732">Signal</keyword>
<dbReference type="HAMAP" id="MF_00923">
    <property type="entry name" value="OM_assembly_BamB"/>
    <property type="match status" value="1"/>
</dbReference>
<dbReference type="RefSeq" id="WP_367958781.1">
    <property type="nucleotide sequence ID" value="NZ_JBAKFK010000002.1"/>
</dbReference>
<keyword evidence="2 4" id="KW-0472">Membrane</keyword>
<feature type="domain" description="Pyrrolo-quinoline quinone repeat" evidence="5">
    <location>
        <begin position="77"/>
        <end position="307"/>
    </location>
</feature>
<comment type="similarity">
    <text evidence="4">Belongs to the BamB family.</text>
</comment>
<dbReference type="InterPro" id="IPR015943">
    <property type="entry name" value="WD40/YVTN_repeat-like_dom_sf"/>
</dbReference>